<name>A0A0J7YNI3_BETVV</name>
<protein>
    <submittedName>
        <fullName evidence="1">Uncharacterized protein</fullName>
    </submittedName>
</protein>
<dbReference type="AlphaFoldDB" id="A0A0J7YNI3"/>
<dbReference type="Gramene" id="KMS65139">
    <property type="protein sequence ID" value="KMS65139"/>
    <property type="gene ID" value="BVRB_039030"/>
</dbReference>
<gene>
    <name evidence="1" type="ORF">BVRB_039030</name>
</gene>
<keyword evidence="2" id="KW-1185">Reference proteome</keyword>
<dbReference type="EMBL" id="KQ113976">
    <property type="protein sequence ID" value="KMS65139.1"/>
    <property type="molecule type" value="Genomic_DNA"/>
</dbReference>
<organism evidence="1 2">
    <name type="scientific">Beta vulgaris subsp. vulgaris</name>
    <name type="common">Beet</name>
    <dbReference type="NCBI Taxonomy" id="3555"/>
    <lineage>
        <taxon>Eukaryota</taxon>
        <taxon>Viridiplantae</taxon>
        <taxon>Streptophyta</taxon>
        <taxon>Embryophyta</taxon>
        <taxon>Tracheophyta</taxon>
        <taxon>Spermatophyta</taxon>
        <taxon>Magnoliopsida</taxon>
        <taxon>eudicotyledons</taxon>
        <taxon>Gunneridae</taxon>
        <taxon>Pentapetalae</taxon>
        <taxon>Caryophyllales</taxon>
        <taxon>Chenopodiaceae</taxon>
        <taxon>Betoideae</taxon>
        <taxon>Beta</taxon>
    </lineage>
</organism>
<feature type="non-terminal residue" evidence="1">
    <location>
        <position position="1"/>
    </location>
</feature>
<proteinExistence type="predicted"/>
<evidence type="ECO:0000313" key="2">
    <source>
        <dbReference type="Proteomes" id="UP000035740"/>
    </source>
</evidence>
<dbReference type="Proteomes" id="UP000035740">
    <property type="component" value="Unassembled WGS sequence"/>
</dbReference>
<evidence type="ECO:0000313" key="1">
    <source>
        <dbReference type="EMBL" id="KMS65139.1"/>
    </source>
</evidence>
<accession>A0A0J7YNI3</accession>
<reference evidence="1 2" key="1">
    <citation type="journal article" date="2014" name="Nature">
        <title>The genome of the recently domesticated crop plant sugar beet (Beta vulgaris).</title>
        <authorList>
            <person name="Dohm J.C."/>
            <person name="Minoche A.E."/>
            <person name="Holtgrawe D."/>
            <person name="Capella-Gutierrez S."/>
            <person name="Zakrzewski F."/>
            <person name="Tafer H."/>
            <person name="Rupp O."/>
            <person name="Sorensen T.R."/>
            <person name="Stracke R."/>
            <person name="Reinhardt R."/>
            <person name="Goesmann A."/>
            <person name="Kraft T."/>
            <person name="Schulz B."/>
            <person name="Stadler P.F."/>
            <person name="Schmidt T."/>
            <person name="Gabaldon T."/>
            <person name="Lehrach H."/>
            <person name="Weisshaar B."/>
            <person name="Himmelbauer H."/>
        </authorList>
    </citation>
    <scope>NUCLEOTIDE SEQUENCE [LARGE SCALE GENOMIC DNA]</scope>
    <source>
        <tissue evidence="1">Taproot</tissue>
    </source>
</reference>
<sequence>PLTVSQSAFYNIIEDRPVDTDFSINELSSVPNGWASIPPYKLD</sequence>